<dbReference type="KEGG" id="fam:OYT1_ch2149"/>
<name>A0A2Z6GEG2_9PROT</name>
<protein>
    <submittedName>
        <fullName evidence="1">Uncharacterized protein</fullName>
    </submittedName>
</protein>
<dbReference type="EMBL" id="AP018738">
    <property type="protein sequence ID" value="BBE51674.1"/>
    <property type="molecule type" value="Genomic_DNA"/>
</dbReference>
<accession>A0A2Z6GEG2</accession>
<keyword evidence="2" id="KW-1185">Reference proteome</keyword>
<dbReference type="AlphaFoldDB" id="A0A2Z6GEG2"/>
<evidence type="ECO:0000313" key="1">
    <source>
        <dbReference type="EMBL" id="BBE51674.1"/>
    </source>
</evidence>
<proteinExistence type="predicted"/>
<reference evidence="1 2" key="1">
    <citation type="submission" date="2018-06" db="EMBL/GenBank/DDBJ databases">
        <title>OYT1 Genome Sequencing.</title>
        <authorList>
            <person name="Kato S."/>
            <person name="Itoh T."/>
            <person name="Ohkuma M."/>
        </authorList>
    </citation>
    <scope>NUCLEOTIDE SEQUENCE [LARGE SCALE GENOMIC DNA]</scope>
    <source>
        <strain evidence="1 2">OYT1</strain>
    </source>
</reference>
<dbReference type="OrthoDB" id="9950284at2"/>
<dbReference type="RefSeq" id="WP_062626317.1">
    <property type="nucleotide sequence ID" value="NZ_AP018738.1"/>
</dbReference>
<organism evidence="1 2">
    <name type="scientific">Ferriphaselus amnicola</name>
    <dbReference type="NCBI Taxonomy" id="1188319"/>
    <lineage>
        <taxon>Bacteria</taxon>
        <taxon>Pseudomonadati</taxon>
        <taxon>Pseudomonadota</taxon>
        <taxon>Betaproteobacteria</taxon>
        <taxon>Nitrosomonadales</taxon>
        <taxon>Gallionellaceae</taxon>
        <taxon>Ferriphaselus</taxon>
    </lineage>
</organism>
<sequence length="60" mass="6786">MFRGRAFYRLSRGVEAGSSEFELRGFPKAAIFAPMHFSKHITESHSTFSLLAALKLRVAR</sequence>
<evidence type="ECO:0000313" key="2">
    <source>
        <dbReference type="Proteomes" id="UP000033070"/>
    </source>
</evidence>
<dbReference type="Proteomes" id="UP000033070">
    <property type="component" value="Chromosome"/>
</dbReference>
<gene>
    <name evidence="1" type="ORF">OYT1_ch2149</name>
</gene>